<organism evidence="5 6">
    <name type="scientific">Tigriopus californicus</name>
    <name type="common">Marine copepod</name>
    <dbReference type="NCBI Taxonomy" id="6832"/>
    <lineage>
        <taxon>Eukaryota</taxon>
        <taxon>Metazoa</taxon>
        <taxon>Ecdysozoa</taxon>
        <taxon>Arthropoda</taxon>
        <taxon>Crustacea</taxon>
        <taxon>Multicrustacea</taxon>
        <taxon>Hexanauplia</taxon>
        <taxon>Copepoda</taxon>
        <taxon>Harpacticoida</taxon>
        <taxon>Harpacticidae</taxon>
        <taxon>Tigriopus</taxon>
    </lineage>
</organism>
<dbReference type="GO" id="GO:0031492">
    <property type="term" value="F:nucleosomal DNA binding"/>
    <property type="evidence" value="ECO:0007669"/>
    <property type="project" value="TreeGrafter"/>
</dbReference>
<feature type="compositionally biased region" description="Polar residues" evidence="3">
    <location>
        <begin position="23"/>
        <end position="33"/>
    </location>
</feature>
<feature type="compositionally biased region" description="Basic and acidic residues" evidence="3">
    <location>
        <begin position="207"/>
        <end position="217"/>
    </location>
</feature>
<dbReference type="InterPro" id="IPR036910">
    <property type="entry name" value="HMG_box_dom_sf"/>
</dbReference>
<dbReference type="Pfam" id="PF00505">
    <property type="entry name" value="HMG_box"/>
    <property type="match status" value="1"/>
</dbReference>
<dbReference type="OMA" id="PAFFHYA"/>
<feature type="compositionally biased region" description="Pro residues" evidence="3">
    <location>
        <begin position="718"/>
        <end position="753"/>
    </location>
</feature>
<feature type="DNA-binding region" description="HMG box" evidence="1">
    <location>
        <begin position="288"/>
        <end position="356"/>
    </location>
</feature>
<dbReference type="AlphaFoldDB" id="A0A553NV36"/>
<dbReference type="EMBL" id="VCGU01000010">
    <property type="protein sequence ID" value="TRY69289.1"/>
    <property type="molecule type" value="Genomic_DNA"/>
</dbReference>
<dbReference type="InterPro" id="IPR009071">
    <property type="entry name" value="HMG_box_dom"/>
</dbReference>
<sequence length="829" mass="89979">MSLPNFRLAASQGVHSSGGSGSQPQTMTAGSPVSFNILKERLRSSPAASPMGGGIMRQQDEIKANPFVHGPYGNAAFNPQRMGSKAMEYLDEIMPPFKSIENSLADQANSQEEVTAKVVEPSKKPTGRPKGRKDSYKRIRRSGQEAMKQEKSDNKPRRGRPPGSKDTVKRKTPVQVKPKVVRVSKKRQMTEKIVKPKGRPRGSKSTKPVDPEVLRIRRENRRQKLLSGEHKKPGPKPNPNRSKMFDRYLNHKIPPFPVYPAFFHYALNPPFVSTYLGNQGAPKPPRAPEKPLLPFQRFSRKVWDDVQAQHPDASLWEVGKMIGQLWRDLTDLERREINEEYEAEKQDYERQMVVYKSSPAYQAYMQAKARNAPTIEDPEPRGVKGAERRIDIQPAEDEEDPDDGLSVKHVAHSRFMRNHRLINDIFSESVVPDVRSVVTTARMQVLKRQVQSLTMHQKKLEAELTQIEKKYDEKKRKFLDSSNDFQKELKRHCTKAVSEDKYQNMVTDQVEKLKQEKEDRLKNGVPTPPSPGPQASEITGPSDNRHVLQPVDENKVEEDGGPDGTTGSTDGAKSEDGANGEEGATNHKDGSKGPPAAAPEYTDMATNPGQPKPQILAGRPGPQMSAGPPNVTAPPSRVHSGTTPPPNVTAPPHSHPGPHPSYGAPPPQQMMPPSYPPQQGYGPPPPPHGYPGYPPQGGYRPPGAPPGASPHGGGGPPHGGPPPPSGPTPSSGPPPPPPHGYPHYPGYPHPPHPSSGAEGGYPPYPGGPPPHQQQALPPNAMGAPLRPGAPGMPPPGAVGNPQMGGPRVGSPSEGGPGPNSGVPPPPAAQ</sequence>
<feature type="region of interest" description="Disordered" evidence="3">
    <location>
        <begin position="515"/>
        <end position="829"/>
    </location>
</feature>
<feature type="compositionally biased region" description="Low complexity" evidence="3">
    <location>
        <begin position="780"/>
        <end position="789"/>
    </location>
</feature>
<feature type="region of interest" description="Disordered" evidence="3">
    <location>
        <begin position="101"/>
        <end position="243"/>
    </location>
</feature>
<feature type="compositionally biased region" description="Low complexity" evidence="3">
    <location>
        <begin position="797"/>
        <end position="811"/>
    </location>
</feature>
<feature type="coiled-coil region" evidence="2">
    <location>
        <begin position="443"/>
        <end position="477"/>
    </location>
</feature>
<reference evidence="5 6" key="1">
    <citation type="journal article" date="2018" name="Nat. Ecol. Evol.">
        <title>Genomic signatures of mitonuclear coevolution across populations of Tigriopus californicus.</title>
        <authorList>
            <person name="Barreto F.S."/>
            <person name="Watson E.T."/>
            <person name="Lima T.G."/>
            <person name="Willett C.S."/>
            <person name="Edmands S."/>
            <person name="Li W."/>
            <person name="Burton R.S."/>
        </authorList>
    </citation>
    <scope>NUCLEOTIDE SEQUENCE [LARGE SCALE GENOMIC DNA]</scope>
    <source>
        <strain evidence="5 6">San Diego</strain>
    </source>
</reference>
<feature type="compositionally biased region" description="Pro residues" evidence="3">
    <location>
        <begin position="762"/>
        <end position="771"/>
    </location>
</feature>
<dbReference type="GO" id="GO:0016922">
    <property type="term" value="F:nuclear receptor binding"/>
    <property type="evidence" value="ECO:0007669"/>
    <property type="project" value="TreeGrafter"/>
</dbReference>
<feature type="domain" description="HMG box" evidence="4">
    <location>
        <begin position="288"/>
        <end position="356"/>
    </location>
</feature>
<dbReference type="CDD" id="cd21983">
    <property type="entry name" value="HMG-box_SMARCE1"/>
    <property type="match status" value="1"/>
</dbReference>
<feature type="compositionally biased region" description="Pro residues" evidence="3">
    <location>
        <begin position="643"/>
        <end position="694"/>
    </location>
</feature>
<accession>A0A553NV36</accession>
<dbReference type="SMART" id="SM00398">
    <property type="entry name" value="HMG"/>
    <property type="match status" value="1"/>
</dbReference>
<dbReference type="Proteomes" id="UP000318571">
    <property type="component" value="Chromosome 1"/>
</dbReference>
<evidence type="ECO:0000259" key="4">
    <source>
        <dbReference type="PROSITE" id="PS50118"/>
    </source>
</evidence>
<comment type="caution">
    <text evidence="5">The sequence shown here is derived from an EMBL/GenBank/DDBJ whole genome shotgun (WGS) entry which is preliminary data.</text>
</comment>
<evidence type="ECO:0000256" key="2">
    <source>
        <dbReference type="SAM" id="Coils"/>
    </source>
</evidence>
<feature type="region of interest" description="Disordered" evidence="3">
    <location>
        <begin position="1"/>
        <end position="33"/>
    </location>
</feature>
<keyword evidence="2" id="KW-0175">Coiled coil</keyword>
<keyword evidence="1" id="KW-0539">Nucleus</keyword>
<name>A0A553NV36_TIGCA</name>
<dbReference type="PANTHER" id="PTHR46232:SF1">
    <property type="entry name" value="SWI_SNF-RELATED MATRIX-ASSOCIATED ACTIN-DEPENDENT REGULATOR OF CHROMATIN SUBFAMILY E MEMBER 1"/>
    <property type="match status" value="1"/>
</dbReference>
<feature type="compositionally biased region" description="Polar residues" evidence="3">
    <location>
        <begin position="101"/>
        <end position="113"/>
    </location>
</feature>
<dbReference type="PROSITE" id="PS50118">
    <property type="entry name" value="HMG_BOX_2"/>
    <property type="match status" value="1"/>
</dbReference>
<dbReference type="SUPFAM" id="SSF47095">
    <property type="entry name" value="HMG-box"/>
    <property type="match status" value="1"/>
</dbReference>
<evidence type="ECO:0000256" key="1">
    <source>
        <dbReference type="PROSITE-ProRule" id="PRU00267"/>
    </source>
</evidence>
<feature type="compositionally biased region" description="Basic and acidic residues" evidence="3">
    <location>
        <begin position="147"/>
        <end position="156"/>
    </location>
</feature>
<evidence type="ECO:0000256" key="3">
    <source>
        <dbReference type="SAM" id="MobiDB-lite"/>
    </source>
</evidence>
<dbReference type="GO" id="GO:0016514">
    <property type="term" value="C:SWI/SNF complex"/>
    <property type="evidence" value="ECO:0007669"/>
    <property type="project" value="TreeGrafter"/>
</dbReference>
<dbReference type="GO" id="GO:0045892">
    <property type="term" value="P:negative regulation of DNA-templated transcription"/>
    <property type="evidence" value="ECO:0007669"/>
    <property type="project" value="TreeGrafter"/>
</dbReference>
<dbReference type="STRING" id="6832.A0A553NV36"/>
<dbReference type="Gene3D" id="1.10.30.10">
    <property type="entry name" value="High mobility group box domain"/>
    <property type="match status" value="1"/>
</dbReference>
<keyword evidence="6" id="KW-1185">Reference proteome</keyword>
<gene>
    <name evidence="5" type="ORF">TCAL_08639</name>
</gene>
<proteinExistence type="predicted"/>
<dbReference type="PANTHER" id="PTHR46232">
    <property type="entry name" value="SMARCE1 REGULATOR OF CHROMATIN"/>
    <property type="match status" value="1"/>
</dbReference>
<keyword evidence="1" id="KW-0238">DNA-binding</keyword>
<evidence type="ECO:0000313" key="5">
    <source>
        <dbReference type="EMBL" id="TRY69289.1"/>
    </source>
</evidence>
<evidence type="ECO:0000313" key="6">
    <source>
        <dbReference type="Proteomes" id="UP000318571"/>
    </source>
</evidence>
<protein>
    <recommendedName>
        <fullName evidence="4">HMG box domain-containing protein</fullName>
    </recommendedName>
</protein>
<feature type="compositionally biased region" description="Basic residues" evidence="3">
    <location>
        <begin position="195"/>
        <end position="204"/>
    </location>
</feature>